<feature type="compositionally biased region" description="Acidic residues" evidence="1">
    <location>
        <begin position="59"/>
        <end position="79"/>
    </location>
</feature>
<keyword evidence="3" id="KW-1185">Reference proteome</keyword>
<gene>
    <name evidence="2" type="ORF">Mal15_47110</name>
</gene>
<dbReference type="AlphaFoldDB" id="A0A5B9MJM1"/>
<accession>A0A5B9MJM1</accession>
<protein>
    <submittedName>
        <fullName evidence="2">Uncharacterized protein</fullName>
    </submittedName>
</protein>
<dbReference type="EMBL" id="CP036264">
    <property type="protein sequence ID" value="QEG00640.1"/>
    <property type="molecule type" value="Genomic_DNA"/>
</dbReference>
<dbReference type="KEGG" id="smam:Mal15_47110"/>
<name>A0A5B9MJM1_9BACT</name>
<organism evidence="2 3">
    <name type="scientific">Stieleria maiorica</name>
    <dbReference type="NCBI Taxonomy" id="2795974"/>
    <lineage>
        <taxon>Bacteria</taxon>
        <taxon>Pseudomonadati</taxon>
        <taxon>Planctomycetota</taxon>
        <taxon>Planctomycetia</taxon>
        <taxon>Pirellulales</taxon>
        <taxon>Pirellulaceae</taxon>
        <taxon>Stieleria</taxon>
    </lineage>
</organism>
<reference evidence="2 3" key="1">
    <citation type="submission" date="2019-02" db="EMBL/GenBank/DDBJ databases">
        <title>Planctomycetal bacteria perform biofilm scaping via a novel small molecule.</title>
        <authorList>
            <person name="Jeske O."/>
            <person name="Boedeker C."/>
            <person name="Wiegand S."/>
            <person name="Breitling P."/>
            <person name="Kallscheuer N."/>
            <person name="Jogler M."/>
            <person name="Rohde M."/>
            <person name="Petersen J."/>
            <person name="Medema M.H."/>
            <person name="Surup F."/>
            <person name="Jogler C."/>
        </authorList>
    </citation>
    <scope>NUCLEOTIDE SEQUENCE [LARGE SCALE GENOMIC DNA]</scope>
    <source>
        <strain evidence="2 3">Mal15</strain>
    </source>
</reference>
<proteinExistence type="predicted"/>
<evidence type="ECO:0000256" key="1">
    <source>
        <dbReference type="SAM" id="MobiDB-lite"/>
    </source>
</evidence>
<evidence type="ECO:0000313" key="3">
    <source>
        <dbReference type="Proteomes" id="UP000321353"/>
    </source>
</evidence>
<feature type="region of interest" description="Disordered" evidence="1">
    <location>
        <begin position="56"/>
        <end position="79"/>
    </location>
</feature>
<dbReference type="Proteomes" id="UP000321353">
    <property type="component" value="Chromosome"/>
</dbReference>
<dbReference type="RefSeq" id="WP_147869846.1">
    <property type="nucleotide sequence ID" value="NZ_CP036264.1"/>
</dbReference>
<sequence>MRAVIGIAVLMLVLAWVGWVQFSSPDGDPTIRVDSDKVRQDTAEIVEKSKQVVDRAAESVDENLETEPEPVAEPEAVDP</sequence>
<evidence type="ECO:0000313" key="2">
    <source>
        <dbReference type="EMBL" id="QEG00640.1"/>
    </source>
</evidence>